<dbReference type="GO" id="GO:0005524">
    <property type="term" value="F:ATP binding"/>
    <property type="evidence" value="ECO:0007669"/>
    <property type="project" value="UniProtKB-KW"/>
</dbReference>
<dbReference type="Gene3D" id="3.40.50.300">
    <property type="entry name" value="P-loop containing nucleotide triphosphate hydrolases"/>
    <property type="match status" value="1"/>
</dbReference>
<name>A0A087HBF8_ARAAL</name>
<reference evidence="10" key="1">
    <citation type="journal article" date="2015" name="Nat. Plants">
        <title>Genome expansion of Arabis alpina linked with retrotransposition and reduced symmetric DNA methylation.</title>
        <authorList>
            <person name="Willing E.M."/>
            <person name="Rawat V."/>
            <person name="Mandakova T."/>
            <person name="Maumus F."/>
            <person name="James G.V."/>
            <person name="Nordstroem K.J."/>
            <person name="Becker C."/>
            <person name="Warthmann N."/>
            <person name="Chica C."/>
            <person name="Szarzynska B."/>
            <person name="Zytnicki M."/>
            <person name="Albani M.C."/>
            <person name="Kiefer C."/>
            <person name="Bergonzi S."/>
            <person name="Castaings L."/>
            <person name="Mateos J.L."/>
            <person name="Berns M.C."/>
            <person name="Bujdoso N."/>
            <person name="Piofczyk T."/>
            <person name="de Lorenzo L."/>
            <person name="Barrero-Sicilia C."/>
            <person name="Mateos I."/>
            <person name="Piednoel M."/>
            <person name="Hagmann J."/>
            <person name="Chen-Min-Tao R."/>
            <person name="Iglesias-Fernandez R."/>
            <person name="Schuster S.C."/>
            <person name="Alonso-Blanco C."/>
            <person name="Roudier F."/>
            <person name="Carbonero P."/>
            <person name="Paz-Ares J."/>
            <person name="Davis S.J."/>
            <person name="Pecinka A."/>
            <person name="Quesneville H."/>
            <person name="Colot V."/>
            <person name="Lysak M.A."/>
            <person name="Weigel D."/>
            <person name="Coupland G."/>
            <person name="Schneeberger K."/>
        </authorList>
    </citation>
    <scope>NUCLEOTIDE SEQUENCE [LARGE SCALE GENOMIC DNA]</scope>
    <source>
        <strain evidence="10">cv. Pajares</strain>
    </source>
</reference>
<gene>
    <name evidence="9" type="ordered locus">AALP_Aa3g247700</name>
</gene>
<keyword evidence="2" id="KW-0677">Repeat</keyword>
<dbReference type="PRINTS" id="PR00364">
    <property type="entry name" value="DISEASERSIST"/>
</dbReference>
<dbReference type="PANTHER" id="PTHR33463:SF220">
    <property type="entry name" value="NB-ARC DOMAIN-CONTAINING PROTEIN"/>
    <property type="match status" value="1"/>
</dbReference>
<evidence type="ECO:0000259" key="8">
    <source>
        <dbReference type="Pfam" id="PF23598"/>
    </source>
</evidence>
<keyword evidence="6" id="KW-0175">Coiled coil</keyword>
<keyword evidence="3" id="KW-0547">Nucleotide-binding</keyword>
<dbReference type="InterPro" id="IPR027417">
    <property type="entry name" value="P-loop_NTPase"/>
</dbReference>
<dbReference type="FunFam" id="1.10.8.430:FF:000003">
    <property type="entry name" value="Probable disease resistance protein At5g66910"/>
    <property type="match status" value="1"/>
</dbReference>
<feature type="domain" description="NB-ARC" evidence="7">
    <location>
        <begin position="99"/>
        <end position="267"/>
    </location>
</feature>
<sequence>MGNCVSLSIDQLLIHACGCFFGDGNYIHMMEANLEALQNTMKELKQRRADLLRRVDIEEDKGLQRLAQVQGWFSKDFISSYDYGEKVEKKHIKTTVGLDSMVDKAWNCLMEDEPRTLGLYGMGGVGKTTLLACINNKFLEVVNEFDVVIWVEVSKDSQNESIQKQILRRIRLDKEWEQETEDVKASSISNNLKRKKFALLLDDLWSEVDLNKIGVSPETLQNGSKIVFTTRSKEICKDMKADDELKVDCLQPERAWEWFQKAVGEVTLKSHQDIPTLARKVAEKCCGLPLALCVIGKAMACKETVQEWRHAISVLNKSSHEFPGYEVTNEELIEYWTCEGFINGNGDEDGPNNRGHDIIVSSFGEAKETHCVKSGARLCQIPEDIKWEIVRRISLMSNEIAEISGSPNCPNLSTLLLRNNKLVCISGDYFRSMPELVVLDLSGNKELIGLPEEISNLGSLQYLNLSDTGIKSLPIGLKELRKLIDLNLECAHELESIVGIATSLPNLQVLKLLCSGVCVDERVINELQLLKHLRLLTATIEDAEILERIQGVEQLASSIRALSLRDMTAEVIKLNAVALGGLESFYIFTSKISEIKIDWESRDMGEVPGFKQLFYVDIEDLEGLRDLTWLLFAQNLRSLGVDRSPKIEEIINKEEGMSILELHPNIGVPFAKLESLHLNYMSGLKRICWSPPALPSLRTLIVKSCPELPKAATVFPGHTRRGIADGQV</sequence>
<dbReference type="Proteomes" id="UP000029120">
    <property type="component" value="Chromosome 3"/>
</dbReference>
<dbReference type="eggNOG" id="KOG4658">
    <property type="taxonomic scope" value="Eukaryota"/>
</dbReference>
<dbReference type="InterPro" id="IPR002182">
    <property type="entry name" value="NB-ARC"/>
</dbReference>
<evidence type="ECO:0000256" key="5">
    <source>
        <dbReference type="ARBA" id="ARBA00022840"/>
    </source>
</evidence>
<dbReference type="OrthoDB" id="664960at2759"/>
<dbReference type="OMA" id="VINGEDC"/>
<dbReference type="Gene3D" id="3.80.10.10">
    <property type="entry name" value="Ribonuclease Inhibitor"/>
    <property type="match status" value="1"/>
</dbReference>
<keyword evidence="5" id="KW-0067">ATP-binding</keyword>
<organism evidence="9 10">
    <name type="scientific">Arabis alpina</name>
    <name type="common">Alpine rock-cress</name>
    <dbReference type="NCBI Taxonomy" id="50452"/>
    <lineage>
        <taxon>Eukaryota</taxon>
        <taxon>Viridiplantae</taxon>
        <taxon>Streptophyta</taxon>
        <taxon>Embryophyta</taxon>
        <taxon>Tracheophyta</taxon>
        <taxon>Spermatophyta</taxon>
        <taxon>Magnoliopsida</taxon>
        <taxon>eudicotyledons</taxon>
        <taxon>Gunneridae</taxon>
        <taxon>Pentapetalae</taxon>
        <taxon>rosids</taxon>
        <taxon>malvids</taxon>
        <taxon>Brassicales</taxon>
        <taxon>Brassicaceae</taxon>
        <taxon>Arabideae</taxon>
        <taxon>Arabis</taxon>
    </lineage>
</organism>
<dbReference type="SUPFAM" id="SSF52058">
    <property type="entry name" value="L domain-like"/>
    <property type="match status" value="1"/>
</dbReference>
<comment type="similarity">
    <text evidence="1">Belongs to the disease resistance NB-LRR family.</text>
</comment>
<evidence type="ECO:0000256" key="3">
    <source>
        <dbReference type="ARBA" id="ARBA00022741"/>
    </source>
</evidence>
<dbReference type="PANTHER" id="PTHR33463">
    <property type="entry name" value="NB-ARC DOMAIN-CONTAINING PROTEIN-RELATED"/>
    <property type="match status" value="1"/>
</dbReference>
<evidence type="ECO:0000313" key="10">
    <source>
        <dbReference type="Proteomes" id="UP000029120"/>
    </source>
</evidence>
<dbReference type="InterPro" id="IPR042197">
    <property type="entry name" value="Apaf_helical"/>
</dbReference>
<dbReference type="GO" id="GO:0006952">
    <property type="term" value="P:defense response"/>
    <property type="evidence" value="ECO:0007669"/>
    <property type="project" value="UniProtKB-KW"/>
</dbReference>
<proteinExistence type="inferred from homology"/>
<dbReference type="Gene3D" id="1.10.8.430">
    <property type="entry name" value="Helical domain of apoptotic protease-activating factors"/>
    <property type="match status" value="1"/>
</dbReference>
<evidence type="ECO:0000256" key="2">
    <source>
        <dbReference type="ARBA" id="ARBA00022737"/>
    </source>
</evidence>
<evidence type="ECO:0000256" key="1">
    <source>
        <dbReference type="ARBA" id="ARBA00008894"/>
    </source>
</evidence>
<dbReference type="InterPro" id="IPR055414">
    <property type="entry name" value="LRR_R13L4/SHOC2-like"/>
</dbReference>
<dbReference type="SUPFAM" id="SSF52540">
    <property type="entry name" value="P-loop containing nucleoside triphosphate hydrolases"/>
    <property type="match status" value="1"/>
</dbReference>
<keyword evidence="10" id="KW-1185">Reference proteome</keyword>
<evidence type="ECO:0000313" key="9">
    <source>
        <dbReference type="EMBL" id="KFK39460.1"/>
    </source>
</evidence>
<dbReference type="InterPro" id="IPR050905">
    <property type="entry name" value="Plant_NBS-LRR"/>
</dbReference>
<dbReference type="Pfam" id="PF00931">
    <property type="entry name" value="NB-ARC"/>
    <property type="match status" value="1"/>
</dbReference>
<accession>A0A087HBF8</accession>
<dbReference type="InterPro" id="IPR032675">
    <property type="entry name" value="LRR_dom_sf"/>
</dbReference>
<evidence type="ECO:0000259" key="7">
    <source>
        <dbReference type="Pfam" id="PF00931"/>
    </source>
</evidence>
<evidence type="ECO:0000256" key="6">
    <source>
        <dbReference type="SAM" id="Coils"/>
    </source>
</evidence>
<dbReference type="AlphaFoldDB" id="A0A087HBF8"/>
<dbReference type="Pfam" id="PF23598">
    <property type="entry name" value="LRR_14"/>
    <property type="match status" value="1"/>
</dbReference>
<dbReference type="FunFam" id="3.40.50.300:FF:001091">
    <property type="entry name" value="Probable disease resistance protein At1g61300"/>
    <property type="match status" value="1"/>
</dbReference>
<evidence type="ECO:0000256" key="4">
    <source>
        <dbReference type="ARBA" id="ARBA00022821"/>
    </source>
</evidence>
<dbReference type="GO" id="GO:0043531">
    <property type="term" value="F:ADP binding"/>
    <property type="evidence" value="ECO:0007669"/>
    <property type="project" value="InterPro"/>
</dbReference>
<feature type="coiled-coil region" evidence="6">
    <location>
        <begin position="27"/>
        <end position="61"/>
    </location>
</feature>
<dbReference type="EMBL" id="CM002871">
    <property type="protein sequence ID" value="KFK39460.1"/>
    <property type="molecule type" value="Genomic_DNA"/>
</dbReference>
<keyword evidence="4" id="KW-0611">Plant defense</keyword>
<protein>
    <submittedName>
        <fullName evidence="9">Uncharacterized protein</fullName>
    </submittedName>
</protein>
<dbReference type="Gramene" id="KFK39460">
    <property type="protein sequence ID" value="KFK39460"/>
    <property type="gene ID" value="AALP_AA3G247700"/>
</dbReference>
<feature type="domain" description="Disease resistance R13L4/SHOC-2-like LRR" evidence="8">
    <location>
        <begin position="390"/>
        <end position="700"/>
    </location>
</feature>